<dbReference type="InterPro" id="IPR003718">
    <property type="entry name" value="OsmC/Ohr_fam"/>
</dbReference>
<dbReference type="InterPro" id="IPR019904">
    <property type="entry name" value="Peroxiredoxin_OsmC"/>
</dbReference>
<dbReference type="EMBL" id="CP048113">
    <property type="protein sequence ID" value="QHS62220.1"/>
    <property type="molecule type" value="Genomic_DNA"/>
</dbReference>
<dbReference type="InterPro" id="IPR052707">
    <property type="entry name" value="OsmC_Ohr_Peroxiredoxin"/>
</dbReference>
<evidence type="ECO:0000313" key="2">
    <source>
        <dbReference type="Proteomes" id="UP000476411"/>
    </source>
</evidence>
<keyword evidence="2" id="KW-1185">Reference proteome</keyword>
<dbReference type="InterPro" id="IPR036102">
    <property type="entry name" value="OsmC/Ohrsf"/>
</dbReference>
<dbReference type="PANTHER" id="PTHR42830">
    <property type="entry name" value="OSMOTICALLY INDUCIBLE FAMILY PROTEIN"/>
    <property type="match status" value="1"/>
</dbReference>
<reference evidence="1 2" key="1">
    <citation type="submission" date="2020-01" db="EMBL/GenBank/DDBJ databases">
        <title>Complete genome sequence of Chitinophaga sp. H33E-04 isolated from quinoa roots.</title>
        <authorList>
            <person name="Weon H.-Y."/>
            <person name="Lee S.A."/>
        </authorList>
    </citation>
    <scope>NUCLEOTIDE SEQUENCE [LARGE SCALE GENOMIC DNA]</scope>
    <source>
        <strain evidence="1 2">H33E-04</strain>
    </source>
</reference>
<organism evidence="1 2">
    <name type="scientific">Chitinophaga agri</name>
    <dbReference type="NCBI Taxonomy" id="2703787"/>
    <lineage>
        <taxon>Bacteria</taxon>
        <taxon>Pseudomonadati</taxon>
        <taxon>Bacteroidota</taxon>
        <taxon>Chitinophagia</taxon>
        <taxon>Chitinophagales</taxon>
        <taxon>Chitinophagaceae</taxon>
        <taxon>Chitinophaga</taxon>
    </lineage>
</organism>
<dbReference type="InterPro" id="IPR015946">
    <property type="entry name" value="KH_dom-like_a/b"/>
</dbReference>
<accession>A0A6B9ZII2</accession>
<sequence length="137" mass="14944">MKRYAKAVWHGSGKDGGGHMTTQSGALDKNIYSFASRFTSDRGTNPEELLAAAHAGCFTMKLSFVLDETSYFPEALETNAYINFENGAITAVRLVVTGKVRGMDQAAFEACVQEAKRNCPISMILNITITTEAILRN</sequence>
<dbReference type="AlphaFoldDB" id="A0A6B9ZII2"/>
<protein>
    <submittedName>
        <fullName evidence="1">OsmC family peroxiredoxin</fullName>
    </submittedName>
</protein>
<name>A0A6B9ZII2_9BACT</name>
<dbReference type="NCBIfam" id="TIGR03562">
    <property type="entry name" value="osmo_induc_OsmC"/>
    <property type="match status" value="1"/>
</dbReference>
<dbReference type="Proteomes" id="UP000476411">
    <property type="component" value="Chromosome"/>
</dbReference>
<proteinExistence type="predicted"/>
<dbReference type="GO" id="GO:0006979">
    <property type="term" value="P:response to oxidative stress"/>
    <property type="evidence" value="ECO:0007669"/>
    <property type="project" value="InterPro"/>
</dbReference>
<dbReference type="Pfam" id="PF02566">
    <property type="entry name" value="OsmC"/>
    <property type="match status" value="1"/>
</dbReference>
<dbReference type="SUPFAM" id="SSF82784">
    <property type="entry name" value="OsmC-like"/>
    <property type="match status" value="1"/>
</dbReference>
<dbReference type="RefSeq" id="WP_162333872.1">
    <property type="nucleotide sequence ID" value="NZ_CP048113.1"/>
</dbReference>
<dbReference type="Gene3D" id="3.30.300.20">
    <property type="match status" value="1"/>
</dbReference>
<dbReference type="KEGG" id="chih:GWR21_22210"/>
<evidence type="ECO:0000313" key="1">
    <source>
        <dbReference type="EMBL" id="QHS62220.1"/>
    </source>
</evidence>
<gene>
    <name evidence="1" type="ORF">GWR21_22210</name>
</gene>
<dbReference type="GO" id="GO:0004601">
    <property type="term" value="F:peroxidase activity"/>
    <property type="evidence" value="ECO:0007669"/>
    <property type="project" value="InterPro"/>
</dbReference>
<dbReference type="PANTHER" id="PTHR42830:SF1">
    <property type="entry name" value="OSMOTICALLY INDUCIBLE FAMILY PROTEIN"/>
    <property type="match status" value="1"/>
</dbReference>